<name>A0A316TTU0_9BACT</name>
<gene>
    <name evidence="2" type="ORF">DDZ15_08385</name>
</gene>
<organism evidence="2 3">
    <name type="scientific">Rhodohalobacter mucosus</name>
    <dbReference type="NCBI Taxonomy" id="2079485"/>
    <lineage>
        <taxon>Bacteria</taxon>
        <taxon>Pseudomonadati</taxon>
        <taxon>Balneolota</taxon>
        <taxon>Balneolia</taxon>
        <taxon>Balneolales</taxon>
        <taxon>Balneolaceae</taxon>
        <taxon>Rhodohalobacter</taxon>
    </lineage>
</organism>
<feature type="transmembrane region" description="Helical" evidence="1">
    <location>
        <begin position="17"/>
        <end position="39"/>
    </location>
</feature>
<feature type="transmembrane region" description="Helical" evidence="1">
    <location>
        <begin position="166"/>
        <end position="186"/>
    </location>
</feature>
<sequence length="221" mass="24399">MVHDGAVIPANMKYGRFFAFLTFVIGVIYAVVTMIGLISLESPQDPIGDPWFTMMELLILLIAPSMMSAMAAVHGVSAQDKKLWSLLALVFMAMMAGLTSAVHFSILTVSPHLDHSQPWVQNLFLFEWPSVVYALDILAWDWFFALSMLFAVPVFNGDGFEKAVRYLFLISALLSFAGLLGVYTASMTIRNIGVLGYGVVAPIGFLFLGLFYNRLIQQSAL</sequence>
<feature type="transmembrane region" description="Helical" evidence="1">
    <location>
        <begin position="51"/>
        <end position="73"/>
    </location>
</feature>
<feature type="transmembrane region" description="Helical" evidence="1">
    <location>
        <begin position="192"/>
        <end position="212"/>
    </location>
</feature>
<comment type="caution">
    <text evidence="2">The sequence shown here is derived from an EMBL/GenBank/DDBJ whole genome shotgun (WGS) entry which is preliminary data.</text>
</comment>
<dbReference type="Proteomes" id="UP000245533">
    <property type="component" value="Unassembled WGS sequence"/>
</dbReference>
<keyword evidence="3" id="KW-1185">Reference proteome</keyword>
<keyword evidence="1" id="KW-1133">Transmembrane helix</keyword>
<evidence type="ECO:0000313" key="2">
    <source>
        <dbReference type="EMBL" id="PWN06739.1"/>
    </source>
</evidence>
<proteinExistence type="predicted"/>
<protein>
    <submittedName>
        <fullName evidence="2">Uncharacterized protein</fullName>
    </submittedName>
</protein>
<dbReference type="AlphaFoldDB" id="A0A316TTU0"/>
<keyword evidence="1" id="KW-0812">Transmembrane</keyword>
<feature type="transmembrane region" description="Helical" evidence="1">
    <location>
        <begin position="130"/>
        <end position="154"/>
    </location>
</feature>
<evidence type="ECO:0000313" key="3">
    <source>
        <dbReference type="Proteomes" id="UP000245533"/>
    </source>
</evidence>
<dbReference type="OrthoDB" id="1426566at2"/>
<keyword evidence="1" id="KW-0472">Membrane</keyword>
<feature type="transmembrane region" description="Helical" evidence="1">
    <location>
        <begin position="85"/>
        <end position="110"/>
    </location>
</feature>
<dbReference type="EMBL" id="QGGB01000006">
    <property type="protein sequence ID" value="PWN06739.1"/>
    <property type="molecule type" value="Genomic_DNA"/>
</dbReference>
<accession>A0A316TTU0</accession>
<evidence type="ECO:0000256" key="1">
    <source>
        <dbReference type="SAM" id="Phobius"/>
    </source>
</evidence>
<reference evidence="2 3" key="1">
    <citation type="submission" date="2018-05" db="EMBL/GenBank/DDBJ databases">
        <title>Rhodohalobacter halophilus gen. nov., sp. nov., a moderately halophilic member of the family Balneolaceae.</title>
        <authorList>
            <person name="Liu Z.-W."/>
        </authorList>
    </citation>
    <scope>NUCLEOTIDE SEQUENCE [LARGE SCALE GENOMIC DNA]</scope>
    <source>
        <strain evidence="2 3">8A47</strain>
    </source>
</reference>